<keyword evidence="8 9" id="KW-0694">RNA-binding</keyword>
<evidence type="ECO:0000259" key="12">
    <source>
        <dbReference type="Pfam" id="PF13735"/>
    </source>
</evidence>
<name>A0AAE3AMP2_9FIRM</name>
<evidence type="ECO:0000256" key="6">
    <source>
        <dbReference type="ARBA" id="ARBA00022741"/>
    </source>
</evidence>
<feature type="domain" description="Poly A polymerase head" evidence="10">
    <location>
        <begin position="27"/>
        <end position="147"/>
    </location>
</feature>
<comment type="similarity">
    <text evidence="9">Belongs to the tRNA nucleotidyltransferase/poly(A) polymerase family.</text>
</comment>
<dbReference type="SUPFAM" id="SSF81891">
    <property type="entry name" value="Poly A polymerase C-terminal region-like"/>
    <property type="match status" value="1"/>
</dbReference>
<evidence type="ECO:0000256" key="9">
    <source>
        <dbReference type="RuleBase" id="RU003953"/>
    </source>
</evidence>
<keyword evidence="14" id="KW-1185">Reference proteome</keyword>
<dbReference type="Pfam" id="PF13735">
    <property type="entry name" value="tRNA_NucTran2_2"/>
    <property type="match status" value="1"/>
</dbReference>
<dbReference type="PANTHER" id="PTHR46173">
    <property type="entry name" value="CCA TRNA NUCLEOTIDYLTRANSFERASE 1, MITOCHONDRIAL"/>
    <property type="match status" value="1"/>
</dbReference>
<dbReference type="EC" id="2.7.7.72" evidence="13"/>
<keyword evidence="4 13" id="KW-0548">Nucleotidyltransferase</keyword>
<keyword evidence="5" id="KW-0479">Metal-binding</keyword>
<evidence type="ECO:0000313" key="13">
    <source>
        <dbReference type="EMBL" id="MCC2164578.1"/>
    </source>
</evidence>
<evidence type="ECO:0000256" key="8">
    <source>
        <dbReference type="ARBA" id="ARBA00022884"/>
    </source>
</evidence>
<proteinExistence type="inferred from homology"/>
<sequence length="414" mass="47021">MVTKTAMKIPGNVERIIRTLNDHGYEAYAVGGCVRDTLLDRKPGDWDITTSARPQEVKELFRRTIDTGIQHGTVTVMMDRTGYEVTTYRIDGEYEDGRHPKQVEFTSSLIEDLKRRDFTINAMAYSHETGIVDEFGGVEDLNAKTIRCVGDPMERFTEDALRILRAIRFSAQLDFTIEEQTWNAIRVIAPNIAKVSKERIQVELTKLLLSDHPEKIREVYETGISPYISENFDSLNWKMAEIPTTLPKEKYVRWAGFLRCANAYDVNGTLMPQPIPSVTEVPESASRAVKILRDLKLDNDTIGRVKTLVSWSGVELPETPEAVRRAMSRMEAEVWDALMELNEYSEKIHALTEEIRTAGDCLDLKHLAVKGQDLIKAGVQPGKALGATLNQMLDDVLSHPDHNEKEYLLEHFIR</sequence>
<evidence type="ECO:0000256" key="1">
    <source>
        <dbReference type="ARBA" id="ARBA00001946"/>
    </source>
</evidence>
<gene>
    <name evidence="13" type="ORF">LKD32_06745</name>
</gene>
<dbReference type="AlphaFoldDB" id="A0AAE3AMP2"/>
<dbReference type="Gene3D" id="3.30.460.10">
    <property type="entry name" value="Beta Polymerase, domain 2"/>
    <property type="match status" value="1"/>
</dbReference>
<keyword evidence="2 9" id="KW-0808">Transferase</keyword>
<evidence type="ECO:0000256" key="5">
    <source>
        <dbReference type="ARBA" id="ARBA00022723"/>
    </source>
</evidence>
<dbReference type="InterPro" id="IPR032810">
    <property type="entry name" value="CCA-adding_enz_C"/>
</dbReference>
<keyword evidence="7" id="KW-0460">Magnesium</keyword>
<dbReference type="Pfam" id="PF01743">
    <property type="entry name" value="PolyA_pol"/>
    <property type="match status" value="1"/>
</dbReference>
<dbReference type="RefSeq" id="WP_308451193.1">
    <property type="nucleotide sequence ID" value="NZ_JAJEPU010000016.1"/>
</dbReference>
<dbReference type="Gene3D" id="1.10.246.80">
    <property type="match status" value="1"/>
</dbReference>
<dbReference type="Proteomes" id="UP001198962">
    <property type="component" value="Unassembled WGS sequence"/>
</dbReference>
<dbReference type="InterPro" id="IPR002646">
    <property type="entry name" value="PolA_pol_head_dom"/>
</dbReference>
<keyword evidence="3" id="KW-0819">tRNA processing</keyword>
<reference evidence="13" key="1">
    <citation type="submission" date="2021-10" db="EMBL/GenBank/DDBJ databases">
        <title>Anaerobic single-cell dispensing facilitates the cultivation of human gut bacteria.</title>
        <authorList>
            <person name="Afrizal A."/>
        </authorList>
    </citation>
    <scope>NUCLEOTIDE SEQUENCE</scope>
    <source>
        <strain evidence="13">CLA-AA-H274</strain>
    </source>
</reference>
<dbReference type="Gene3D" id="1.10.3090.10">
    <property type="entry name" value="cca-adding enzyme, domain 2"/>
    <property type="match status" value="1"/>
</dbReference>
<feature type="domain" description="CCA-adding enzyme C-terminal" evidence="12">
    <location>
        <begin position="287"/>
        <end position="410"/>
    </location>
</feature>
<dbReference type="Pfam" id="PF12627">
    <property type="entry name" value="PolyA_pol_RNAbd"/>
    <property type="match status" value="1"/>
</dbReference>
<dbReference type="InterPro" id="IPR043519">
    <property type="entry name" value="NT_sf"/>
</dbReference>
<organism evidence="13 14">
    <name type="scientific">Brotaphodocola catenula</name>
    <dbReference type="NCBI Taxonomy" id="2885361"/>
    <lineage>
        <taxon>Bacteria</taxon>
        <taxon>Bacillati</taxon>
        <taxon>Bacillota</taxon>
        <taxon>Clostridia</taxon>
        <taxon>Lachnospirales</taxon>
        <taxon>Lachnospiraceae</taxon>
        <taxon>Brotaphodocola</taxon>
    </lineage>
</organism>
<dbReference type="PANTHER" id="PTHR46173:SF1">
    <property type="entry name" value="CCA TRNA NUCLEOTIDYLTRANSFERASE 1, MITOCHONDRIAL"/>
    <property type="match status" value="1"/>
</dbReference>
<accession>A0AAE3AMP2</accession>
<comment type="cofactor">
    <cofactor evidence="1">
        <name>Mg(2+)</name>
        <dbReference type="ChEBI" id="CHEBI:18420"/>
    </cofactor>
</comment>
<dbReference type="GO" id="GO:0008033">
    <property type="term" value="P:tRNA processing"/>
    <property type="evidence" value="ECO:0007669"/>
    <property type="project" value="UniProtKB-KW"/>
</dbReference>
<evidence type="ECO:0000256" key="3">
    <source>
        <dbReference type="ARBA" id="ARBA00022694"/>
    </source>
</evidence>
<evidence type="ECO:0000256" key="2">
    <source>
        <dbReference type="ARBA" id="ARBA00022679"/>
    </source>
</evidence>
<protein>
    <submittedName>
        <fullName evidence="13">CCA tRNA nucleotidyltransferase</fullName>
        <ecNumber evidence="13">2.7.7.72</ecNumber>
    </submittedName>
</protein>
<dbReference type="InterPro" id="IPR050264">
    <property type="entry name" value="Bact_CCA-adding_enz_type3_sf"/>
</dbReference>
<dbReference type="GO" id="GO:0046872">
    <property type="term" value="F:metal ion binding"/>
    <property type="evidence" value="ECO:0007669"/>
    <property type="project" value="UniProtKB-KW"/>
</dbReference>
<evidence type="ECO:0000313" key="14">
    <source>
        <dbReference type="Proteomes" id="UP001198962"/>
    </source>
</evidence>
<evidence type="ECO:0000259" key="10">
    <source>
        <dbReference type="Pfam" id="PF01743"/>
    </source>
</evidence>
<dbReference type="NCBIfam" id="NF009814">
    <property type="entry name" value="PRK13299.1"/>
    <property type="match status" value="1"/>
</dbReference>
<dbReference type="GO" id="GO:0004810">
    <property type="term" value="F:CCA tRNA nucleotidyltransferase activity"/>
    <property type="evidence" value="ECO:0007669"/>
    <property type="project" value="UniProtKB-EC"/>
</dbReference>
<evidence type="ECO:0000256" key="7">
    <source>
        <dbReference type="ARBA" id="ARBA00022842"/>
    </source>
</evidence>
<feature type="domain" description="tRNA nucleotidyltransferase/poly(A) polymerase RNA and SrmB- binding" evidence="11">
    <location>
        <begin position="174"/>
        <end position="229"/>
    </location>
</feature>
<dbReference type="EMBL" id="JAJEPU010000016">
    <property type="protein sequence ID" value="MCC2164578.1"/>
    <property type="molecule type" value="Genomic_DNA"/>
</dbReference>
<comment type="caution">
    <text evidence="13">The sequence shown here is derived from an EMBL/GenBank/DDBJ whole genome shotgun (WGS) entry which is preliminary data.</text>
</comment>
<dbReference type="GO" id="GO:0000166">
    <property type="term" value="F:nucleotide binding"/>
    <property type="evidence" value="ECO:0007669"/>
    <property type="project" value="UniProtKB-KW"/>
</dbReference>
<evidence type="ECO:0000256" key="4">
    <source>
        <dbReference type="ARBA" id="ARBA00022695"/>
    </source>
</evidence>
<dbReference type="SUPFAM" id="SSF81301">
    <property type="entry name" value="Nucleotidyltransferase"/>
    <property type="match status" value="1"/>
</dbReference>
<evidence type="ECO:0000259" key="11">
    <source>
        <dbReference type="Pfam" id="PF12627"/>
    </source>
</evidence>
<dbReference type="InterPro" id="IPR032828">
    <property type="entry name" value="PolyA_RNA-bd"/>
</dbReference>
<keyword evidence="6" id="KW-0547">Nucleotide-binding</keyword>
<dbReference type="CDD" id="cd05398">
    <property type="entry name" value="NT_ClassII-CCAase"/>
    <property type="match status" value="1"/>
</dbReference>
<dbReference type="GO" id="GO:0000049">
    <property type="term" value="F:tRNA binding"/>
    <property type="evidence" value="ECO:0007669"/>
    <property type="project" value="TreeGrafter"/>
</dbReference>